<dbReference type="STRING" id="74557.A0A1W0A774"/>
<reference evidence="2 3" key="1">
    <citation type="journal article" date="2014" name="Genome Biol. Evol.">
        <title>The secreted proteins of Achlya hypogyna and Thraustotheca clavata identify the ancestral oomycete secretome and reveal gene acquisitions by horizontal gene transfer.</title>
        <authorList>
            <person name="Misner I."/>
            <person name="Blouin N."/>
            <person name="Leonard G."/>
            <person name="Richards T.A."/>
            <person name="Lane C.E."/>
        </authorList>
    </citation>
    <scope>NUCLEOTIDE SEQUENCE [LARGE SCALE GENOMIC DNA]</scope>
    <source>
        <strain evidence="2 3">ATCC 34112</strain>
    </source>
</reference>
<dbReference type="AlphaFoldDB" id="A0A1W0A774"/>
<dbReference type="EMBL" id="JNBS01000379">
    <property type="protein sequence ID" value="OQS06058.1"/>
    <property type="molecule type" value="Genomic_DNA"/>
</dbReference>
<dbReference type="InterPro" id="IPR051681">
    <property type="entry name" value="Ser/Thr_Kinases-Pseudokinases"/>
</dbReference>
<dbReference type="Gene3D" id="1.10.510.10">
    <property type="entry name" value="Transferase(Phosphotransferase) domain 1"/>
    <property type="match status" value="2"/>
</dbReference>
<dbReference type="InterPro" id="IPR000719">
    <property type="entry name" value="Prot_kinase_dom"/>
</dbReference>
<feature type="non-terminal residue" evidence="2">
    <location>
        <position position="155"/>
    </location>
</feature>
<dbReference type="GO" id="GO:0005524">
    <property type="term" value="F:ATP binding"/>
    <property type="evidence" value="ECO:0007669"/>
    <property type="project" value="InterPro"/>
</dbReference>
<keyword evidence="3" id="KW-1185">Reference proteome</keyword>
<dbReference type="SUPFAM" id="SSF56112">
    <property type="entry name" value="Protein kinase-like (PK-like)"/>
    <property type="match status" value="1"/>
</dbReference>
<dbReference type="InterPro" id="IPR011009">
    <property type="entry name" value="Kinase-like_dom_sf"/>
</dbReference>
<dbReference type="OrthoDB" id="4062651at2759"/>
<dbReference type="Pfam" id="PF00069">
    <property type="entry name" value="Pkinase"/>
    <property type="match status" value="1"/>
</dbReference>
<accession>A0A1W0A774</accession>
<dbReference type="SMART" id="SM00220">
    <property type="entry name" value="S_TKc"/>
    <property type="match status" value="1"/>
</dbReference>
<protein>
    <recommendedName>
        <fullName evidence="1">Protein kinase domain-containing protein</fullName>
    </recommendedName>
</protein>
<proteinExistence type="predicted"/>
<comment type="caution">
    <text evidence="2">The sequence shown here is derived from an EMBL/GenBank/DDBJ whole genome shotgun (WGS) entry which is preliminary data.</text>
</comment>
<sequence>MSSGNNTTKSLKSLKREIDILQMCRSPYIIRLLAVSNANTPKLALVIEYMNAGNLDFGAARNIDVGMTANVGTVGYIAPEVLNGNNYEEPCGIYSFGVIMTDGVSCGELKPSLSNTCEDLYRDIALQCLEFNPKECPTAHVIVGLLYSATTSEYF</sequence>
<gene>
    <name evidence="2" type="ORF">THRCLA_01883</name>
</gene>
<dbReference type="PANTHER" id="PTHR44329">
    <property type="entry name" value="SERINE/THREONINE-PROTEIN KINASE TNNI3K-RELATED"/>
    <property type="match status" value="1"/>
</dbReference>
<evidence type="ECO:0000313" key="2">
    <source>
        <dbReference type="EMBL" id="OQS06058.1"/>
    </source>
</evidence>
<feature type="domain" description="Protein kinase" evidence="1">
    <location>
        <begin position="1"/>
        <end position="155"/>
    </location>
</feature>
<organism evidence="2 3">
    <name type="scientific">Thraustotheca clavata</name>
    <dbReference type="NCBI Taxonomy" id="74557"/>
    <lineage>
        <taxon>Eukaryota</taxon>
        <taxon>Sar</taxon>
        <taxon>Stramenopiles</taxon>
        <taxon>Oomycota</taxon>
        <taxon>Saprolegniomycetes</taxon>
        <taxon>Saprolegniales</taxon>
        <taxon>Achlyaceae</taxon>
        <taxon>Thraustotheca</taxon>
    </lineage>
</organism>
<dbReference type="PANTHER" id="PTHR44329:SF214">
    <property type="entry name" value="PROTEIN KINASE DOMAIN-CONTAINING PROTEIN"/>
    <property type="match status" value="1"/>
</dbReference>
<dbReference type="Proteomes" id="UP000243217">
    <property type="component" value="Unassembled WGS sequence"/>
</dbReference>
<evidence type="ECO:0000313" key="3">
    <source>
        <dbReference type="Proteomes" id="UP000243217"/>
    </source>
</evidence>
<dbReference type="GO" id="GO:0004674">
    <property type="term" value="F:protein serine/threonine kinase activity"/>
    <property type="evidence" value="ECO:0007669"/>
    <property type="project" value="TreeGrafter"/>
</dbReference>
<evidence type="ECO:0000259" key="1">
    <source>
        <dbReference type="PROSITE" id="PS50011"/>
    </source>
</evidence>
<name>A0A1W0A774_9STRA</name>
<dbReference type="PROSITE" id="PS50011">
    <property type="entry name" value="PROTEIN_KINASE_DOM"/>
    <property type="match status" value="1"/>
</dbReference>